<keyword evidence="2" id="KW-1185">Reference proteome</keyword>
<sequence>MPYARGASFPHPPRYLGRNAVPGNRMRPIVLLVCGLLSPLWLATGCAGDNAQTSTAAVRRAPVAVAEPGLQPPPFDPGLERYEREQLPGAVQGLEGVERAAWASESTLVVHLEDSKAGDRAHLCPTVERYPALRATRLQLQPPPGSGGAVRFLQCRPY</sequence>
<accession>A0A918Z6F8</accession>
<protein>
    <submittedName>
        <fullName evidence="1">Uncharacterized protein</fullName>
    </submittedName>
</protein>
<evidence type="ECO:0000313" key="1">
    <source>
        <dbReference type="EMBL" id="GHE37842.1"/>
    </source>
</evidence>
<evidence type="ECO:0000313" key="2">
    <source>
        <dbReference type="Proteomes" id="UP000636453"/>
    </source>
</evidence>
<organism evidence="1 2">
    <name type="scientific">Vulcaniibacterium thermophilum</name>
    <dbReference type="NCBI Taxonomy" id="1169913"/>
    <lineage>
        <taxon>Bacteria</taxon>
        <taxon>Pseudomonadati</taxon>
        <taxon>Pseudomonadota</taxon>
        <taxon>Gammaproteobacteria</taxon>
        <taxon>Lysobacterales</taxon>
        <taxon>Lysobacteraceae</taxon>
        <taxon>Vulcaniibacterium</taxon>
    </lineage>
</organism>
<reference evidence="1" key="2">
    <citation type="submission" date="2020-09" db="EMBL/GenBank/DDBJ databases">
        <authorList>
            <person name="Sun Q."/>
            <person name="Kim S."/>
        </authorList>
    </citation>
    <scope>NUCLEOTIDE SEQUENCE</scope>
    <source>
        <strain evidence="1">KCTC 32020</strain>
    </source>
</reference>
<dbReference type="EMBL" id="BNCF01000011">
    <property type="protein sequence ID" value="GHE37842.1"/>
    <property type="molecule type" value="Genomic_DNA"/>
</dbReference>
<proteinExistence type="predicted"/>
<dbReference type="Proteomes" id="UP000636453">
    <property type="component" value="Unassembled WGS sequence"/>
</dbReference>
<name>A0A918Z6F8_9GAMM</name>
<dbReference type="AlphaFoldDB" id="A0A918Z6F8"/>
<reference evidence="1" key="1">
    <citation type="journal article" date="2014" name="Int. J. Syst. Evol. Microbiol.">
        <title>Complete genome sequence of Corynebacterium casei LMG S-19264T (=DSM 44701T), isolated from a smear-ripened cheese.</title>
        <authorList>
            <consortium name="US DOE Joint Genome Institute (JGI-PGF)"/>
            <person name="Walter F."/>
            <person name="Albersmeier A."/>
            <person name="Kalinowski J."/>
            <person name="Ruckert C."/>
        </authorList>
    </citation>
    <scope>NUCLEOTIDE SEQUENCE</scope>
    <source>
        <strain evidence="1">KCTC 32020</strain>
    </source>
</reference>
<gene>
    <name evidence="1" type="ORF">GCM10007167_20030</name>
</gene>
<comment type="caution">
    <text evidence="1">The sequence shown here is derived from an EMBL/GenBank/DDBJ whole genome shotgun (WGS) entry which is preliminary data.</text>
</comment>